<dbReference type="EMBL" id="JARKIE010000277">
    <property type="protein sequence ID" value="KAJ7658570.1"/>
    <property type="molecule type" value="Genomic_DNA"/>
</dbReference>
<evidence type="ECO:0000313" key="1">
    <source>
        <dbReference type="EMBL" id="KAJ7658570.1"/>
    </source>
</evidence>
<sequence length="94" mass="10707">MIETSIFNSRQWQDMSFGLPFASFTQLDIPHLAFPILRSISFDIADRDWGALLPNTIVIQDAPLLREAHIHTLPHLTFDIPWHQLTALALSQSV</sequence>
<comment type="caution">
    <text evidence="1">The sequence shown here is derived from an EMBL/GenBank/DDBJ whole genome shotgun (WGS) entry which is preliminary data.</text>
</comment>
<reference evidence="1" key="1">
    <citation type="submission" date="2023-03" db="EMBL/GenBank/DDBJ databases">
        <title>Massive genome expansion in bonnet fungi (Mycena s.s.) driven by repeated elements and novel gene families across ecological guilds.</title>
        <authorList>
            <consortium name="Lawrence Berkeley National Laboratory"/>
            <person name="Harder C.B."/>
            <person name="Miyauchi S."/>
            <person name="Viragh M."/>
            <person name="Kuo A."/>
            <person name="Thoen E."/>
            <person name="Andreopoulos B."/>
            <person name="Lu D."/>
            <person name="Skrede I."/>
            <person name="Drula E."/>
            <person name="Henrissat B."/>
            <person name="Morin E."/>
            <person name="Kohler A."/>
            <person name="Barry K."/>
            <person name="LaButti K."/>
            <person name="Morin E."/>
            <person name="Salamov A."/>
            <person name="Lipzen A."/>
            <person name="Mereny Z."/>
            <person name="Hegedus B."/>
            <person name="Baldrian P."/>
            <person name="Stursova M."/>
            <person name="Weitz H."/>
            <person name="Taylor A."/>
            <person name="Grigoriev I.V."/>
            <person name="Nagy L.G."/>
            <person name="Martin F."/>
            <person name="Kauserud H."/>
        </authorList>
    </citation>
    <scope>NUCLEOTIDE SEQUENCE</scope>
    <source>
        <strain evidence="1">CBHHK067</strain>
    </source>
</reference>
<gene>
    <name evidence="1" type="ORF">B0H17DRAFT_1096682</name>
</gene>
<accession>A0AAD7CQV3</accession>
<proteinExistence type="predicted"/>
<organism evidence="1 2">
    <name type="scientific">Mycena rosella</name>
    <name type="common">Pink bonnet</name>
    <name type="synonym">Agaricus rosellus</name>
    <dbReference type="NCBI Taxonomy" id="1033263"/>
    <lineage>
        <taxon>Eukaryota</taxon>
        <taxon>Fungi</taxon>
        <taxon>Dikarya</taxon>
        <taxon>Basidiomycota</taxon>
        <taxon>Agaricomycotina</taxon>
        <taxon>Agaricomycetes</taxon>
        <taxon>Agaricomycetidae</taxon>
        <taxon>Agaricales</taxon>
        <taxon>Marasmiineae</taxon>
        <taxon>Mycenaceae</taxon>
        <taxon>Mycena</taxon>
    </lineage>
</organism>
<evidence type="ECO:0000313" key="2">
    <source>
        <dbReference type="Proteomes" id="UP001221757"/>
    </source>
</evidence>
<feature type="non-terminal residue" evidence="1">
    <location>
        <position position="94"/>
    </location>
</feature>
<dbReference type="Proteomes" id="UP001221757">
    <property type="component" value="Unassembled WGS sequence"/>
</dbReference>
<protein>
    <submittedName>
        <fullName evidence="1">Uncharacterized protein</fullName>
    </submittedName>
</protein>
<name>A0AAD7CQV3_MYCRO</name>
<keyword evidence="2" id="KW-1185">Reference proteome</keyword>
<dbReference type="AlphaFoldDB" id="A0AAD7CQV3"/>